<evidence type="ECO:0000256" key="1">
    <source>
        <dbReference type="SAM" id="Phobius"/>
    </source>
</evidence>
<reference evidence="2" key="1">
    <citation type="journal article" date="2020" name="Nature">
        <title>Giant virus diversity and host interactions through global metagenomics.</title>
        <authorList>
            <person name="Schulz F."/>
            <person name="Roux S."/>
            <person name="Paez-Espino D."/>
            <person name="Jungbluth S."/>
            <person name="Walsh D.A."/>
            <person name="Denef V.J."/>
            <person name="McMahon K.D."/>
            <person name="Konstantinidis K.T."/>
            <person name="Eloe-Fadrosh E.A."/>
            <person name="Kyrpides N.C."/>
            <person name="Woyke T."/>
        </authorList>
    </citation>
    <scope>NUCLEOTIDE SEQUENCE</scope>
    <source>
        <strain evidence="2">GVMAG-M-3300023184-88</strain>
    </source>
</reference>
<dbReference type="EMBL" id="MN740183">
    <property type="protein sequence ID" value="QHT92347.1"/>
    <property type="molecule type" value="Genomic_DNA"/>
</dbReference>
<feature type="transmembrane region" description="Helical" evidence="1">
    <location>
        <begin position="90"/>
        <end position="108"/>
    </location>
</feature>
<name>A0A6C0IKD5_9ZZZZ</name>
<accession>A0A6C0IKD5</accession>
<dbReference type="AlphaFoldDB" id="A0A6C0IKD5"/>
<evidence type="ECO:0008006" key="3">
    <source>
        <dbReference type="Google" id="ProtNLM"/>
    </source>
</evidence>
<protein>
    <recommendedName>
        <fullName evidence="3">EamA domain-containing protein</fullName>
    </recommendedName>
</protein>
<proteinExistence type="predicted"/>
<organism evidence="2">
    <name type="scientific">viral metagenome</name>
    <dbReference type="NCBI Taxonomy" id="1070528"/>
    <lineage>
        <taxon>unclassified sequences</taxon>
        <taxon>metagenomes</taxon>
        <taxon>organismal metagenomes</taxon>
    </lineage>
</organism>
<dbReference type="SUPFAM" id="SSF103481">
    <property type="entry name" value="Multidrug resistance efflux transporter EmrE"/>
    <property type="match status" value="1"/>
</dbReference>
<feature type="transmembrane region" description="Helical" evidence="1">
    <location>
        <begin position="65"/>
        <end position="84"/>
    </location>
</feature>
<feature type="transmembrane region" description="Helical" evidence="1">
    <location>
        <begin position="32"/>
        <end position="53"/>
    </location>
</feature>
<keyword evidence="1" id="KW-0472">Membrane</keyword>
<keyword evidence="1" id="KW-0812">Transmembrane</keyword>
<dbReference type="InterPro" id="IPR037185">
    <property type="entry name" value="EmrE-like"/>
</dbReference>
<sequence>MFSFIPIAFASFMALMDALVMSWLKKVNLGVYTSAWILPFAMLVYAFQPMVFLKSLQYESMTIMNILWDMISDFSVTAMGLFYFREKLTHLKLAGLVFAFIAIILLSYEE</sequence>
<dbReference type="Gene3D" id="1.10.3730.20">
    <property type="match status" value="1"/>
</dbReference>
<keyword evidence="1" id="KW-1133">Transmembrane helix</keyword>
<evidence type="ECO:0000313" key="2">
    <source>
        <dbReference type="EMBL" id="QHT92347.1"/>
    </source>
</evidence>